<keyword evidence="1" id="KW-0547">Nucleotide-binding</keyword>
<dbReference type="SUPFAM" id="SSF160467">
    <property type="entry name" value="PH0987 N-terminal domain-like"/>
    <property type="match status" value="1"/>
</dbReference>
<dbReference type="Gene3D" id="2.40.100.10">
    <property type="entry name" value="Cyclophilin-like"/>
    <property type="match status" value="1"/>
</dbReference>
<dbReference type="AlphaFoldDB" id="A0A2T4DKS5"/>
<feature type="domain" description="Carboxyltransferase" evidence="4">
    <location>
        <begin position="1"/>
        <end position="202"/>
    </location>
</feature>
<evidence type="ECO:0000256" key="3">
    <source>
        <dbReference type="ARBA" id="ARBA00022840"/>
    </source>
</evidence>
<dbReference type="SUPFAM" id="SSF50891">
    <property type="entry name" value="Cyclophilin-like"/>
    <property type="match status" value="1"/>
</dbReference>
<keyword evidence="3" id="KW-0067">ATP-binding</keyword>
<proteinExistence type="predicted"/>
<dbReference type="InterPro" id="IPR010016">
    <property type="entry name" value="PxpB"/>
</dbReference>
<dbReference type="SMART" id="SM00796">
    <property type="entry name" value="AHS1"/>
    <property type="match status" value="1"/>
</dbReference>
<dbReference type="GO" id="GO:0005524">
    <property type="term" value="F:ATP binding"/>
    <property type="evidence" value="ECO:0007669"/>
    <property type="project" value="UniProtKB-KW"/>
</dbReference>
<dbReference type="PANTHER" id="PTHR34698:SF2">
    <property type="entry name" value="5-OXOPROLINASE SUBUNIT B"/>
    <property type="match status" value="1"/>
</dbReference>
<evidence type="ECO:0000313" key="5">
    <source>
        <dbReference type="EMBL" id="PTB94377.1"/>
    </source>
</evidence>
<dbReference type="PANTHER" id="PTHR34698">
    <property type="entry name" value="5-OXOPROLINASE SUBUNIT B"/>
    <property type="match status" value="1"/>
</dbReference>
<evidence type="ECO:0000259" key="4">
    <source>
        <dbReference type="SMART" id="SM00796"/>
    </source>
</evidence>
<gene>
    <name evidence="5" type="ORF">C9994_12195</name>
</gene>
<protein>
    <recommendedName>
        <fullName evidence="4">Carboxyltransferase domain-containing protein</fullName>
    </recommendedName>
</protein>
<accession>A0A2T4DKS5</accession>
<dbReference type="Pfam" id="PF02682">
    <property type="entry name" value="CT_C_D"/>
    <property type="match status" value="1"/>
</dbReference>
<reference evidence="5 6" key="1">
    <citation type="submission" date="2018-03" db="EMBL/GenBank/DDBJ databases">
        <title>Cross-interface Injection: A General Nanoliter Liquid Handling Method Applied to Single Cells Genome Amplification Automated Nanoliter Liquid Handling Applied to Single Cell Multiple Displacement Amplification.</title>
        <authorList>
            <person name="Yun J."/>
            <person name="Xu P."/>
            <person name="Xu J."/>
            <person name="Dai X."/>
            <person name="Wang Y."/>
            <person name="Zheng X."/>
            <person name="Cao C."/>
            <person name="Yi Q."/>
            <person name="Zhu Y."/>
            <person name="Wang L."/>
            <person name="Dong Z."/>
            <person name="Huang Y."/>
            <person name="Huang L."/>
            <person name="Du W."/>
        </authorList>
    </citation>
    <scope>NUCLEOTIDE SEQUENCE [LARGE SCALE GENOMIC DNA]</scope>
    <source>
        <strain evidence="5 6">Z-D1-2</strain>
    </source>
</reference>
<dbReference type="Proteomes" id="UP000240608">
    <property type="component" value="Unassembled WGS sequence"/>
</dbReference>
<sequence length="237" mass="26705">MKLTQYGSNSILIQLKEVIDPEVNETVSWLNSKLEMMPEIVYTIPAYNSVTAVFNPGKISFDVLKNRIKSWEGKEQKNSISSKEQRSFRIPVCYEEKFAPDMEEVCSYTSLTSEQIIFLHTSTPFKVYMIGFIPGFPYLGKLPDQLRCKRKETPRKQVPQGAVGLAGSQTGIYPAQAPGGWQLIGNSPVPPLNLAEQNPFLFRMGDTVRFYPISASEHSTIATGFSKGQITEKEFYE</sequence>
<dbReference type="InterPro" id="IPR003833">
    <property type="entry name" value="CT_C_D"/>
</dbReference>
<evidence type="ECO:0000313" key="6">
    <source>
        <dbReference type="Proteomes" id="UP000240608"/>
    </source>
</evidence>
<dbReference type="Gene3D" id="3.30.1360.40">
    <property type="match status" value="1"/>
</dbReference>
<keyword evidence="2" id="KW-0378">Hydrolase</keyword>
<dbReference type="InterPro" id="IPR029000">
    <property type="entry name" value="Cyclophilin-like_dom_sf"/>
</dbReference>
<comment type="caution">
    <text evidence="5">The sequence shown here is derived from an EMBL/GenBank/DDBJ whole genome shotgun (WGS) entry which is preliminary data.</text>
</comment>
<evidence type="ECO:0000256" key="1">
    <source>
        <dbReference type="ARBA" id="ARBA00022741"/>
    </source>
</evidence>
<dbReference type="NCBIfam" id="TIGR00370">
    <property type="entry name" value="5-oxoprolinase subunit PxpB"/>
    <property type="match status" value="1"/>
</dbReference>
<evidence type="ECO:0000256" key="2">
    <source>
        <dbReference type="ARBA" id="ARBA00022801"/>
    </source>
</evidence>
<dbReference type="GO" id="GO:0016787">
    <property type="term" value="F:hydrolase activity"/>
    <property type="evidence" value="ECO:0007669"/>
    <property type="project" value="UniProtKB-KW"/>
</dbReference>
<organism evidence="5 6">
    <name type="scientific">Marivirga lumbricoides</name>
    <dbReference type="NCBI Taxonomy" id="1046115"/>
    <lineage>
        <taxon>Bacteria</taxon>
        <taxon>Pseudomonadati</taxon>
        <taxon>Bacteroidota</taxon>
        <taxon>Cytophagia</taxon>
        <taxon>Cytophagales</taxon>
        <taxon>Marivirgaceae</taxon>
        <taxon>Marivirga</taxon>
    </lineage>
</organism>
<dbReference type="EMBL" id="PYVU01000133">
    <property type="protein sequence ID" value="PTB94377.1"/>
    <property type="molecule type" value="Genomic_DNA"/>
</dbReference>
<name>A0A2T4DKS5_9BACT</name>